<evidence type="ECO:0000313" key="6">
    <source>
        <dbReference type="Proteomes" id="UP000623067"/>
    </source>
</evidence>
<evidence type="ECO:0000313" key="5">
    <source>
        <dbReference type="EMBL" id="GGB28312.1"/>
    </source>
</evidence>
<gene>
    <name evidence="5" type="ORF">GCM10011380_17390</name>
</gene>
<feature type="domain" description="Methyl-accepting transducer" evidence="4">
    <location>
        <begin position="60"/>
        <end position="310"/>
    </location>
</feature>
<evidence type="ECO:0000256" key="2">
    <source>
        <dbReference type="PROSITE-ProRule" id="PRU00284"/>
    </source>
</evidence>
<dbReference type="EMBL" id="BMIH01000002">
    <property type="protein sequence ID" value="GGB28312.1"/>
    <property type="molecule type" value="Genomic_DNA"/>
</dbReference>
<dbReference type="PROSITE" id="PS50111">
    <property type="entry name" value="CHEMOTAXIS_TRANSDUC_2"/>
    <property type="match status" value="2"/>
</dbReference>
<dbReference type="AlphaFoldDB" id="A0A916WRQ2"/>
<dbReference type="Pfam" id="PF00015">
    <property type="entry name" value="MCPsignal"/>
    <property type="match status" value="2"/>
</dbReference>
<organism evidence="5 6">
    <name type="scientific">Sphingomonas metalli</name>
    <dbReference type="NCBI Taxonomy" id="1779358"/>
    <lineage>
        <taxon>Bacteria</taxon>
        <taxon>Pseudomonadati</taxon>
        <taxon>Pseudomonadota</taxon>
        <taxon>Alphaproteobacteria</taxon>
        <taxon>Sphingomonadales</taxon>
        <taxon>Sphingomonadaceae</taxon>
        <taxon>Sphingomonas</taxon>
    </lineage>
</organism>
<dbReference type="GO" id="GO:0007165">
    <property type="term" value="P:signal transduction"/>
    <property type="evidence" value="ECO:0007669"/>
    <property type="project" value="UniProtKB-KW"/>
</dbReference>
<dbReference type="InterPro" id="IPR004089">
    <property type="entry name" value="MCPsignal_dom"/>
</dbReference>
<dbReference type="Gene3D" id="1.10.287.950">
    <property type="entry name" value="Methyl-accepting chemotaxis protein"/>
    <property type="match status" value="2"/>
</dbReference>
<accession>A0A916WRQ2</accession>
<name>A0A916WRQ2_9SPHN</name>
<feature type="domain" description="Methyl-accepting transducer" evidence="4">
    <location>
        <begin position="374"/>
        <end position="610"/>
    </location>
</feature>
<dbReference type="SUPFAM" id="SSF58104">
    <property type="entry name" value="Methyl-accepting chemotaxis protein (MCP) signaling domain"/>
    <property type="match status" value="2"/>
</dbReference>
<reference evidence="5" key="2">
    <citation type="submission" date="2020-09" db="EMBL/GenBank/DDBJ databases">
        <authorList>
            <person name="Sun Q."/>
            <person name="Zhou Y."/>
        </authorList>
    </citation>
    <scope>NUCLEOTIDE SEQUENCE</scope>
    <source>
        <strain evidence="5">CGMCC 1.15330</strain>
    </source>
</reference>
<dbReference type="SMART" id="SM00283">
    <property type="entry name" value="MA"/>
    <property type="match status" value="2"/>
</dbReference>
<protein>
    <submittedName>
        <fullName evidence="5">Chemotaxis protein</fullName>
    </submittedName>
</protein>
<comment type="caution">
    <text evidence="5">The sequence shown here is derived from an EMBL/GenBank/DDBJ whole genome shotgun (WGS) entry which is preliminary data.</text>
</comment>
<evidence type="ECO:0000256" key="3">
    <source>
        <dbReference type="SAM" id="Coils"/>
    </source>
</evidence>
<keyword evidence="1 2" id="KW-0807">Transducer</keyword>
<evidence type="ECO:0000256" key="1">
    <source>
        <dbReference type="ARBA" id="ARBA00023224"/>
    </source>
</evidence>
<dbReference type="PANTHER" id="PTHR32089">
    <property type="entry name" value="METHYL-ACCEPTING CHEMOTAXIS PROTEIN MCPB"/>
    <property type="match status" value="1"/>
</dbReference>
<proteinExistence type="predicted"/>
<dbReference type="Proteomes" id="UP000623067">
    <property type="component" value="Unassembled WGS sequence"/>
</dbReference>
<reference evidence="5" key="1">
    <citation type="journal article" date="2014" name="Int. J. Syst. Evol. Microbiol.">
        <title>Complete genome sequence of Corynebacterium casei LMG S-19264T (=DSM 44701T), isolated from a smear-ripened cheese.</title>
        <authorList>
            <consortium name="US DOE Joint Genome Institute (JGI-PGF)"/>
            <person name="Walter F."/>
            <person name="Albersmeier A."/>
            <person name="Kalinowski J."/>
            <person name="Ruckert C."/>
        </authorList>
    </citation>
    <scope>NUCLEOTIDE SEQUENCE</scope>
    <source>
        <strain evidence="5">CGMCC 1.15330</strain>
    </source>
</reference>
<evidence type="ECO:0000259" key="4">
    <source>
        <dbReference type="PROSITE" id="PS50111"/>
    </source>
</evidence>
<dbReference type="PANTHER" id="PTHR32089:SF112">
    <property type="entry name" value="LYSOZYME-LIKE PROTEIN-RELATED"/>
    <property type="match status" value="1"/>
</dbReference>
<dbReference type="GO" id="GO:0016020">
    <property type="term" value="C:membrane"/>
    <property type="evidence" value="ECO:0007669"/>
    <property type="project" value="InterPro"/>
</dbReference>
<keyword evidence="3" id="KW-0175">Coiled coil</keyword>
<sequence>MIPNTDLLLGEWNMALAKRTAIGSPRQDEDATVVTASRTVRVTAEAEKRKARTFARQQKAAERIASATTELSSGIVEASSAAEELRKSSEQISVGAEQASSAAQQTMKSISQADGLLRDAKERADASLKLTQALSDLIGNTGVDVAGSISAISRASERQESSVKMVEELDRQAAGIGEVVKAVARIADQTNLLALNAAIEAARAGQHGKGFAVVADEVRTLAETSEKSARDIQELILQVQQDVKQVAEGIDQSATSARNEVEKGTAVTAGLEQIRTDMIEIMKGCEEIAAGAETATVAANEALKGAEVIATAAEEQGAACQESNTTIEQQSAALQQCEQAAQELSELAEELKNSTNIGKSAEEVASAAEELSSAVEEINRASTQISTALEQINRGAQQASAATQQSAAAINQIEGNAQAAARLATGAVEKGNAIAARLAENKALVEALMSGVARSVDAGRSSRDQIAALEQVSRRIDKIVDAITTVSIQTNMLAVSGSVEAARAGEFGKGFAVVSTDIRNLARDSAENADRIKDTVKEIQDTIARVRGDLQEIADAASVEVEKNRAIATGLDQIARDVAEVVGGNSAIAGAAADIARLLQETQTAIEQISAAAQQATHTSNEASGAAREQAQGAEQLAAAIEEIASLADELQAA</sequence>
<keyword evidence="6" id="KW-1185">Reference proteome</keyword>
<feature type="coiled-coil region" evidence="3">
    <location>
        <begin position="327"/>
        <end position="384"/>
    </location>
</feature>